<accession>A0A0B6Y0C5</accession>
<dbReference type="AlphaFoldDB" id="A0A0B6Y0C5"/>
<organism evidence="1">
    <name type="scientific">Arion vulgaris</name>
    <dbReference type="NCBI Taxonomy" id="1028688"/>
    <lineage>
        <taxon>Eukaryota</taxon>
        <taxon>Metazoa</taxon>
        <taxon>Spiralia</taxon>
        <taxon>Lophotrochozoa</taxon>
        <taxon>Mollusca</taxon>
        <taxon>Gastropoda</taxon>
        <taxon>Heterobranchia</taxon>
        <taxon>Euthyneura</taxon>
        <taxon>Panpulmonata</taxon>
        <taxon>Eupulmonata</taxon>
        <taxon>Stylommatophora</taxon>
        <taxon>Helicina</taxon>
        <taxon>Arionoidea</taxon>
        <taxon>Arionidae</taxon>
        <taxon>Arion</taxon>
    </lineage>
</organism>
<name>A0A0B6Y0C5_9EUPU</name>
<feature type="non-terminal residue" evidence="1">
    <location>
        <position position="67"/>
    </location>
</feature>
<evidence type="ECO:0000313" key="1">
    <source>
        <dbReference type="EMBL" id="CEK48940.1"/>
    </source>
</evidence>
<sequence>MHSQPAHISPTQMSATRLPVTRMLPHNSNECNNDSIVNTFQYKISNCLQRTTTHGDVKTSALCAADR</sequence>
<reference evidence="1" key="1">
    <citation type="submission" date="2014-12" db="EMBL/GenBank/DDBJ databases">
        <title>Insight into the proteome of Arion vulgaris.</title>
        <authorList>
            <person name="Aradska J."/>
            <person name="Bulat T."/>
            <person name="Smidak R."/>
            <person name="Sarate P."/>
            <person name="Gangsoo J."/>
            <person name="Sialana F."/>
            <person name="Bilban M."/>
            <person name="Lubec G."/>
        </authorList>
    </citation>
    <scope>NUCLEOTIDE SEQUENCE</scope>
    <source>
        <tissue evidence="1">Skin</tissue>
    </source>
</reference>
<gene>
    <name evidence="1" type="primary">ORF5743</name>
</gene>
<protein>
    <submittedName>
        <fullName evidence="1">Uncharacterized protein</fullName>
    </submittedName>
</protein>
<dbReference type="EMBL" id="HACG01002075">
    <property type="protein sequence ID" value="CEK48940.1"/>
    <property type="molecule type" value="Transcribed_RNA"/>
</dbReference>
<proteinExistence type="predicted"/>